<keyword evidence="4 5" id="KW-0472">Membrane</keyword>
<accession>A0A839QGN8</accession>
<dbReference type="InterPro" id="IPR036259">
    <property type="entry name" value="MFS_trans_sf"/>
</dbReference>
<feature type="transmembrane region" description="Helical" evidence="5">
    <location>
        <begin position="210"/>
        <end position="232"/>
    </location>
</feature>
<keyword evidence="8" id="KW-1185">Reference proteome</keyword>
<comment type="caution">
    <text evidence="7">The sequence shown here is derived from an EMBL/GenBank/DDBJ whole genome shotgun (WGS) entry which is preliminary data.</text>
</comment>
<feature type="transmembrane region" description="Helical" evidence="5">
    <location>
        <begin position="429"/>
        <end position="447"/>
    </location>
</feature>
<gene>
    <name evidence="7" type="ORF">E9229_001058</name>
</gene>
<evidence type="ECO:0000256" key="3">
    <source>
        <dbReference type="ARBA" id="ARBA00022989"/>
    </source>
</evidence>
<dbReference type="Gene3D" id="1.20.1250.20">
    <property type="entry name" value="MFS general substrate transporter like domains"/>
    <property type="match status" value="1"/>
</dbReference>
<feature type="transmembrane region" description="Helical" evidence="5">
    <location>
        <begin position="335"/>
        <end position="358"/>
    </location>
</feature>
<feature type="domain" description="Major facilitator superfamily (MFS) profile" evidence="6">
    <location>
        <begin position="24"/>
        <end position="451"/>
    </location>
</feature>
<feature type="transmembrane region" description="Helical" evidence="5">
    <location>
        <begin position="175"/>
        <end position="198"/>
    </location>
</feature>
<proteinExistence type="predicted"/>
<dbReference type="PANTHER" id="PTHR23501">
    <property type="entry name" value="MAJOR FACILITATOR SUPERFAMILY"/>
    <property type="match status" value="1"/>
</dbReference>
<feature type="transmembrane region" description="Helical" evidence="5">
    <location>
        <begin position="90"/>
        <end position="108"/>
    </location>
</feature>
<evidence type="ECO:0000313" key="8">
    <source>
        <dbReference type="Proteomes" id="UP000523000"/>
    </source>
</evidence>
<feature type="transmembrane region" description="Helical" evidence="5">
    <location>
        <begin position="238"/>
        <end position="258"/>
    </location>
</feature>
<organism evidence="7 8">
    <name type="scientific">Paeniglutamicibacter cryotolerans</name>
    <dbReference type="NCBI Taxonomy" id="670079"/>
    <lineage>
        <taxon>Bacteria</taxon>
        <taxon>Bacillati</taxon>
        <taxon>Actinomycetota</taxon>
        <taxon>Actinomycetes</taxon>
        <taxon>Micrococcales</taxon>
        <taxon>Micrococcaceae</taxon>
        <taxon>Paeniglutamicibacter</taxon>
    </lineage>
</organism>
<feature type="transmembrane region" description="Helical" evidence="5">
    <location>
        <begin position="364"/>
        <end position="388"/>
    </location>
</feature>
<keyword evidence="3 5" id="KW-1133">Transmembrane helix</keyword>
<dbReference type="SUPFAM" id="SSF103473">
    <property type="entry name" value="MFS general substrate transporter"/>
    <property type="match status" value="1"/>
</dbReference>
<feature type="transmembrane region" description="Helical" evidence="5">
    <location>
        <begin position="270"/>
        <end position="292"/>
    </location>
</feature>
<evidence type="ECO:0000256" key="1">
    <source>
        <dbReference type="ARBA" id="ARBA00004651"/>
    </source>
</evidence>
<name>A0A839QGN8_9MICC</name>
<dbReference type="Proteomes" id="UP000523000">
    <property type="component" value="Unassembled WGS sequence"/>
</dbReference>
<feature type="transmembrane region" description="Helical" evidence="5">
    <location>
        <begin position="147"/>
        <end position="169"/>
    </location>
</feature>
<dbReference type="AlphaFoldDB" id="A0A839QGN8"/>
<dbReference type="EMBL" id="JACHVS010000001">
    <property type="protein sequence ID" value="MBB2994867.1"/>
    <property type="molecule type" value="Genomic_DNA"/>
</dbReference>
<feature type="transmembrane region" description="Helical" evidence="5">
    <location>
        <begin position="57"/>
        <end position="78"/>
    </location>
</feature>
<dbReference type="RefSeq" id="WP_183510196.1">
    <property type="nucleotide sequence ID" value="NZ_BAABGK010000013.1"/>
</dbReference>
<feature type="transmembrane region" description="Helical" evidence="5">
    <location>
        <begin position="20"/>
        <end position="37"/>
    </location>
</feature>
<evidence type="ECO:0000256" key="5">
    <source>
        <dbReference type="SAM" id="Phobius"/>
    </source>
</evidence>
<feature type="transmembrane region" description="Helical" evidence="5">
    <location>
        <begin position="114"/>
        <end position="135"/>
    </location>
</feature>
<dbReference type="InterPro" id="IPR020846">
    <property type="entry name" value="MFS_dom"/>
</dbReference>
<protein>
    <submittedName>
        <fullName evidence="7">MFS family permease</fullName>
    </submittedName>
</protein>
<sequence>MTSAFPPNAGVSDRGLLSPAYLWATIGSFSLVFLVGFESLAVTTVMPVVSEQLNGASLYALAFAGPLASGVLGMVIAGGWSDRNGPAGPLYASVAVFIAGLLICGLAGNMELLVVGRLVQGLGGGAITVALYVVVARVYPPIMHPKIFAAFAAAWVVPSLVGPLAAGLVAEHIGWRWVFLGVVGLVLIAMIAVVPSLRSMDSSPAAEGKPFSFASLGWAGLAVVAVLGMNLLAEVPEVGTYLMAVSVVITLVAVRPLLPKGTLRAVRGLPATILIRSLAAGAFFGAEVYVPYMLMDHYGLSPSIAGLALTGGALAWSLASAVQGRMGERLPHARAVGIGSCLATAAIALVLVTVVFQLPALVAVGAWVLGGGGMGLVYPRLSVLTLAYSTTGTQGFNSSALAIADSLGAALSLVAAGLVFTSFASIDSFAAVFAFTLVISVVFLSLGHRVVPGHKGLPKVGAGT</sequence>
<evidence type="ECO:0000259" key="6">
    <source>
        <dbReference type="PROSITE" id="PS50850"/>
    </source>
</evidence>
<dbReference type="Pfam" id="PF07690">
    <property type="entry name" value="MFS_1"/>
    <property type="match status" value="1"/>
</dbReference>
<evidence type="ECO:0000313" key="7">
    <source>
        <dbReference type="EMBL" id="MBB2994867.1"/>
    </source>
</evidence>
<feature type="transmembrane region" description="Helical" evidence="5">
    <location>
        <begin position="304"/>
        <end position="323"/>
    </location>
</feature>
<dbReference type="PANTHER" id="PTHR23501:SF154">
    <property type="entry name" value="MULTIDRUG-EFFLUX TRANSPORTER RV1634-RELATED"/>
    <property type="match status" value="1"/>
</dbReference>
<feature type="transmembrane region" description="Helical" evidence="5">
    <location>
        <begin position="400"/>
        <end position="423"/>
    </location>
</feature>
<dbReference type="GO" id="GO:0022857">
    <property type="term" value="F:transmembrane transporter activity"/>
    <property type="evidence" value="ECO:0007669"/>
    <property type="project" value="InterPro"/>
</dbReference>
<evidence type="ECO:0000256" key="4">
    <source>
        <dbReference type="ARBA" id="ARBA00023136"/>
    </source>
</evidence>
<comment type="subcellular location">
    <subcellularLocation>
        <location evidence="1">Cell membrane</location>
        <topology evidence="1">Multi-pass membrane protein</topology>
    </subcellularLocation>
</comment>
<dbReference type="GO" id="GO:0005886">
    <property type="term" value="C:plasma membrane"/>
    <property type="evidence" value="ECO:0007669"/>
    <property type="project" value="UniProtKB-SubCell"/>
</dbReference>
<keyword evidence="2 5" id="KW-0812">Transmembrane</keyword>
<dbReference type="PROSITE" id="PS50850">
    <property type="entry name" value="MFS"/>
    <property type="match status" value="1"/>
</dbReference>
<evidence type="ECO:0000256" key="2">
    <source>
        <dbReference type="ARBA" id="ARBA00022692"/>
    </source>
</evidence>
<dbReference type="PRINTS" id="PR01036">
    <property type="entry name" value="TCRTETB"/>
</dbReference>
<dbReference type="InterPro" id="IPR011701">
    <property type="entry name" value="MFS"/>
</dbReference>
<reference evidence="7 8" key="1">
    <citation type="submission" date="2020-08" db="EMBL/GenBank/DDBJ databases">
        <title>Sequencing the genomes of 1000 actinobacteria strains.</title>
        <authorList>
            <person name="Klenk H.-P."/>
        </authorList>
    </citation>
    <scope>NUCLEOTIDE SEQUENCE [LARGE SCALE GENOMIC DNA]</scope>
    <source>
        <strain evidence="7 8">DSM 22826</strain>
    </source>
</reference>